<evidence type="ECO:0000256" key="1">
    <source>
        <dbReference type="ARBA" id="ARBA00001576"/>
    </source>
</evidence>
<dbReference type="Gene3D" id="1.50.10.10">
    <property type="match status" value="2"/>
</dbReference>
<comment type="catalytic activity">
    <reaction evidence="1 5">
        <text>alpha,alpha-trehalose + H2O = alpha-D-glucose + beta-D-glucose</text>
        <dbReference type="Rhea" id="RHEA:32675"/>
        <dbReference type="ChEBI" id="CHEBI:15377"/>
        <dbReference type="ChEBI" id="CHEBI:15903"/>
        <dbReference type="ChEBI" id="CHEBI:16551"/>
        <dbReference type="ChEBI" id="CHEBI:17925"/>
        <dbReference type="EC" id="3.2.1.28"/>
    </reaction>
</comment>
<dbReference type="PRINTS" id="PR00744">
    <property type="entry name" value="GLHYDRLASE37"/>
</dbReference>
<evidence type="ECO:0000313" key="7">
    <source>
        <dbReference type="WBParaSite" id="PEQ_0000027601-mRNA-1"/>
    </source>
</evidence>
<keyword evidence="6" id="KW-1185">Reference proteome</keyword>
<dbReference type="GO" id="GO:0005993">
    <property type="term" value="P:trehalose catabolic process"/>
    <property type="evidence" value="ECO:0007669"/>
    <property type="project" value="TreeGrafter"/>
</dbReference>
<evidence type="ECO:0000256" key="2">
    <source>
        <dbReference type="ARBA" id="ARBA00005615"/>
    </source>
</evidence>
<dbReference type="WBParaSite" id="PEQ_0000027601-mRNA-1">
    <property type="protein sequence ID" value="PEQ_0000027601-mRNA-1"/>
    <property type="gene ID" value="PEQ_0000027601"/>
</dbReference>
<dbReference type="PANTHER" id="PTHR23403:SF1">
    <property type="entry name" value="TREHALASE"/>
    <property type="match status" value="1"/>
</dbReference>
<accession>A0A914R6H6</accession>
<dbReference type="Proteomes" id="UP000887564">
    <property type="component" value="Unplaced"/>
</dbReference>
<evidence type="ECO:0000256" key="3">
    <source>
        <dbReference type="ARBA" id="ARBA00012757"/>
    </source>
</evidence>
<dbReference type="Pfam" id="PF01204">
    <property type="entry name" value="Trehalase"/>
    <property type="match status" value="2"/>
</dbReference>
<evidence type="ECO:0000256" key="5">
    <source>
        <dbReference type="RuleBase" id="RU361180"/>
    </source>
</evidence>
<proteinExistence type="inferred from homology"/>
<comment type="similarity">
    <text evidence="2 5">Belongs to the glycosyl hydrolase 37 family.</text>
</comment>
<dbReference type="GO" id="GO:0004555">
    <property type="term" value="F:alpha,alpha-trehalase activity"/>
    <property type="evidence" value="ECO:0007669"/>
    <property type="project" value="UniProtKB-EC"/>
</dbReference>
<reference evidence="7" key="1">
    <citation type="submission" date="2022-11" db="UniProtKB">
        <authorList>
            <consortium name="WormBaseParasite"/>
        </authorList>
    </citation>
    <scope>IDENTIFICATION</scope>
</reference>
<keyword evidence="5" id="KW-0378">Hydrolase</keyword>
<evidence type="ECO:0000313" key="6">
    <source>
        <dbReference type="Proteomes" id="UP000887564"/>
    </source>
</evidence>
<dbReference type="SUPFAM" id="SSF48208">
    <property type="entry name" value="Six-hairpin glycosidases"/>
    <property type="match status" value="1"/>
</dbReference>
<dbReference type="EC" id="3.2.1.28" evidence="3 5"/>
<organism evidence="6 7">
    <name type="scientific">Parascaris equorum</name>
    <name type="common">Equine roundworm</name>
    <dbReference type="NCBI Taxonomy" id="6256"/>
    <lineage>
        <taxon>Eukaryota</taxon>
        <taxon>Metazoa</taxon>
        <taxon>Ecdysozoa</taxon>
        <taxon>Nematoda</taxon>
        <taxon>Chromadorea</taxon>
        <taxon>Rhabditida</taxon>
        <taxon>Spirurina</taxon>
        <taxon>Ascaridomorpha</taxon>
        <taxon>Ascaridoidea</taxon>
        <taxon>Ascarididae</taxon>
        <taxon>Parascaris</taxon>
    </lineage>
</organism>
<dbReference type="InterPro" id="IPR001661">
    <property type="entry name" value="Glyco_hydro_37"/>
</dbReference>
<protein>
    <recommendedName>
        <fullName evidence="4 5">Trehalase</fullName>
        <ecNumber evidence="3 5">3.2.1.28</ecNumber>
    </recommendedName>
    <alternativeName>
        <fullName evidence="5">Alpha-trehalose glucohydrolase</fullName>
    </alternativeName>
</protein>
<dbReference type="AlphaFoldDB" id="A0A914R6H6"/>
<dbReference type="PANTHER" id="PTHR23403">
    <property type="entry name" value="TREHALASE"/>
    <property type="match status" value="1"/>
</dbReference>
<sequence>MAKITQSFNTMPTQMPESYREDFLTAQGLDASRKRLLWKEIANAAESGWDFSSRWLANGKTMDTIETSNIAPVDLNAIMCWNMEILAHLHGALGAWFDVNLRTMERVDDAYPSIAAPLFAECYSSLDNPMMIEVLETLHRKGLLQFPGGVPTSLIRGTHQQWDYPNGFAPINHMVIEGLRKSNHPIMQQKAFEIASKWINRNYRVYMNEHKLWQKYDVAKDYLRVAKGGEYDNQVSTFYLKQLFN</sequence>
<keyword evidence="5" id="KW-0326">Glycosidase</keyword>
<evidence type="ECO:0000256" key="4">
    <source>
        <dbReference type="ARBA" id="ARBA00019905"/>
    </source>
</evidence>
<name>A0A914R6H6_PAREQ</name>
<dbReference type="InterPro" id="IPR012341">
    <property type="entry name" value="6hp_glycosidase-like_sf"/>
</dbReference>
<dbReference type="InterPro" id="IPR008928">
    <property type="entry name" value="6-hairpin_glycosidase_sf"/>
</dbReference>